<dbReference type="GO" id="GO:0003904">
    <property type="term" value="F:deoxyribodipyrimidine photo-lyase activity"/>
    <property type="evidence" value="ECO:0007669"/>
    <property type="project" value="UniProtKB-EC"/>
</dbReference>
<dbReference type="PANTHER" id="PTHR11455">
    <property type="entry name" value="CRYPTOCHROME"/>
    <property type="match status" value="1"/>
</dbReference>
<dbReference type="PROSITE" id="PS51645">
    <property type="entry name" value="PHR_CRY_ALPHA_BETA"/>
    <property type="match status" value="1"/>
</dbReference>
<comment type="cofactor">
    <cofactor evidence="8">
        <name>FAD</name>
        <dbReference type="ChEBI" id="CHEBI:57692"/>
    </cofactor>
    <text evidence="8">Binds 1 FAD per subunit.</text>
</comment>
<dbReference type="SUPFAM" id="SSF48173">
    <property type="entry name" value="Cryptochrome/photolyase FAD-binding domain"/>
    <property type="match status" value="1"/>
</dbReference>
<keyword evidence="6 10" id="KW-0157">Chromophore</keyword>
<dbReference type="InterPro" id="IPR036155">
    <property type="entry name" value="Crypto/Photolyase_N_sf"/>
</dbReference>
<feature type="binding site" evidence="8">
    <location>
        <position position="272"/>
    </location>
    <ligand>
        <name>FAD</name>
        <dbReference type="ChEBI" id="CHEBI:57692"/>
    </ligand>
</feature>
<evidence type="ECO:0000256" key="3">
    <source>
        <dbReference type="ARBA" id="ARBA00014046"/>
    </source>
</evidence>
<dbReference type="GO" id="GO:0071949">
    <property type="term" value="F:FAD binding"/>
    <property type="evidence" value="ECO:0007669"/>
    <property type="project" value="TreeGrafter"/>
</dbReference>
<comment type="similarity">
    <text evidence="10">Belongs to the DNA photolyase family.</text>
</comment>
<dbReference type="InterPro" id="IPR005101">
    <property type="entry name" value="Cryptochr/Photolyase_FAD-bd"/>
</dbReference>
<feature type="domain" description="Photolyase/cryptochrome alpha/beta" evidence="11">
    <location>
        <begin position="2"/>
        <end position="129"/>
    </location>
</feature>
<dbReference type="PROSITE" id="PS00691">
    <property type="entry name" value="DNA_PHOTOLYASES_1_2"/>
    <property type="match status" value="1"/>
</dbReference>
<dbReference type="OrthoDB" id="9772484at2"/>
<dbReference type="Pfam" id="PF03441">
    <property type="entry name" value="FAD_binding_7"/>
    <property type="match status" value="1"/>
</dbReference>
<dbReference type="Gene3D" id="1.10.579.10">
    <property type="entry name" value="DNA Cyclobutane Dipyrimidine Photolyase, subunit A, domain 3"/>
    <property type="match status" value="1"/>
</dbReference>
<evidence type="ECO:0000256" key="2">
    <source>
        <dbReference type="ARBA" id="ARBA00013149"/>
    </source>
</evidence>
<evidence type="ECO:0000256" key="1">
    <source>
        <dbReference type="ARBA" id="ARBA00001932"/>
    </source>
</evidence>
<evidence type="ECO:0000259" key="11">
    <source>
        <dbReference type="PROSITE" id="PS51645"/>
    </source>
</evidence>
<proteinExistence type="inferred from homology"/>
<gene>
    <name evidence="12" type="ORF">HYN04_09175</name>
</gene>
<dbReference type="Gene3D" id="1.25.40.80">
    <property type="match status" value="1"/>
</dbReference>
<evidence type="ECO:0000313" key="13">
    <source>
        <dbReference type="Proteomes" id="UP000247763"/>
    </source>
</evidence>
<dbReference type="EC" id="4.1.99.3" evidence="2"/>
<dbReference type="InterPro" id="IPR036134">
    <property type="entry name" value="Crypto/Photolyase_FAD-like_sf"/>
</dbReference>
<dbReference type="Gene3D" id="3.40.50.620">
    <property type="entry name" value="HUPs"/>
    <property type="match status" value="1"/>
</dbReference>
<dbReference type="InterPro" id="IPR006050">
    <property type="entry name" value="DNA_photolyase_N"/>
</dbReference>
<evidence type="ECO:0000256" key="9">
    <source>
        <dbReference type="PIRSR" id="PIRSR602081-2"/>
    </source>
</evidence>
<reference evidence="13" key="1">
    <citation type="submission" date="2018-05" db="EMBL/GenBank/DDBJ databases">
        <title>Genome sequencing of Phenylobacterium sp. HYN0004.</title>
        <authorList>
            <person name="Yi H."/>
            <person name="Baek C."/>
        </authorList>
    </citation>
    <scope>NUCLEOTIDE SEQUENCE [LARGE SCALE GENOMIC DNA]</scope>
    <source>
        <strain evidence="13">HYN0004</strain>
    </source>
</reference>
<dbReference type="PANTHER" id="PTHR11455:SF9">
    <property type="entry name" value="CRYPTOCHROME CIRCADIAN CLOCK 5 ISOFORM X1"/>
    <property type="match status" value="1"/>
</dbReference>
<dbReference type="GO" id="GO:0003677">
    <property type="term" value="F:DNA binding"/>
    <property type="evidence" value="ECO:0007669"/>
    <property type="project" value="TreeGrafter"/>
</dbReference>
<evidence type="ECO:0000256" key="10">
    <source>
        <dbReference type="RuleBase" id="RU004182"/>
    </source>
</evidence>
<keyword evidence="13" id="KW-1185">Reference proteome</keyword>
<feature type="binding site" evidence="8">
    <location>
        <begin position="372"/>
        <end position="374"/>
    </location>
    <ligand>
        <name>FAD</name>
        <dbReference type="ChEBI" id="CHEBI:57692"/>
    </ligand>
</feature>
<dbReference type="Pfam" id="PF00875">
    <property type="entry name" value="DNA_photolyase"/>
    <property type="match status" value="1"/>
</dbReference>
<organism evidence="12 13">
    <name type="scientific">Phenylobacterium parvum</name>
    <dbReference type="NCBI Taxonomy" id="2201350"/>
    <lineage>
        <taxon>Bacteria</taxon>
        <taxon>Pseudomonadati</taxon>
        <taxon>Pseudomonadota</taxon>
        <taxon>Alphaproteobacteria</taxon>
        <taxon>Caulobacterales</taxon>
        <taxon>Caulobacteraceae</taxon>
        <taxon>Phenylobacterium</taxon>
    </lineage>
</organism>
<evidence type="ECO:0000256" key="6">
    <source>
        <dbReference type="ARBA" id="ARBA00022991"/>
    </source>
</evidence>
<evidence type="ECO:0000256" key="7">
    <source>
        <dbReference type="ARBA" id="ARBA00033999"/>
    </source>
</evidence>
<feature type="site" description="Electron transfer via tryptophanyl radical" evidence="9">
    <location>
        <position position="359"/>
    </location>
</feature>
<comment type="catalytic activity">
    <reaction evidence="7">
        <text>cyclobutadipyrimidine (in DNA) = 2 pyrimidine residues (in DNA).</text>
        <dbReference type="EC" id="4.1.99.3"/>
    </reaction>
</comment>
<feature type="site" description="Electron transfer via tryptophanyl radical" evidence="9">
    <location>
        <position position="382"/>
    </location>
</feature>
<dbReference type="GO" id="GO:0000719">
    <property type="term" value="P:photoreactive repair"/>
    <property type="evidence" value="ECO:0007669"/>
    <property type="project" value="UniProtKB-ARBA"/>
</dbReference>
<dbReference type="Proteomes" id="UP000247763">
    <property type="component" value="Chromosome"/>
</dbReference>
<feature type="site" description="Electron transfer via tryptophanyl radical" evidence="9">
    <location>
        <position position="306"/>
    </location>
</feature>
<evidence type="ECO:0000256" key="5">
    <source>
        <dbReference type="ARBA" id="ARBA00022827"/>
    </source>
</evidence>
<evidence type="ECO:0000313" key="12">
    <source>
        <dbReference type="EMBL" id="AWM77914.1"/>
    </source>
</evidence>
<dbReference type="InterPro" id="IPR018394">
    <property type="entry name" value="DNA_photolyase_1_CS_C"/>
</dbReference>
<feature type="binding site" evidence="8">
    <location>
        <position position="222"/>
    </location>
    <ligand>
        <name>FAD</name>
        <dbReference type="ChEBI" id="CHEBI:57692"/>
    </ligand>
</feature>
<dbReference type="InterPro" id="IPR014729">
    <property type="entry name" value="Rossmann-like_a/b/a_fold"/>
</dbReference>
<sequence length="476" mass="52664">MKTALLWFRRDLRLVDNPALVAALADGAVLPVYILDEGPEVRPAGAASLWWLNRSLAALSADLEARGSRLILRRGDPARLIPEIADQAGAASVHWNDLYDPGLRERDDRLETRLSAAGLAVGRWNGAHLLRPDEVRTRTGGAFSVFTPFWRAARPGIGAPERTEPPERLPAPAGWPASDTLEAWGLQPTAPDWSTGFRDWSPGEAGARQRLAAFLARGLNGYGRARDFPAEPGVSRLSPHLHFGEISPFALWRGAQNAVERGAAPEADAEKFLAELGWREFNAAICSRGTDLARTSFDPRFEAVAWRRDPAALAAWRQGRTGYPIVDAGLRELWTTGWMHNRVRMICASFLAKHLFIDWREGEAWFWDTLVDADHASNAGNWQWVAGSGADAAPYFRIFSPMAQGAKFDPDGRYVRKWVPEIARLPDRWLHAPWTAPPMVLDQAGVGLGRTYPAPIVDHDFARARALEAYAVVKGR</sequence>
<dbReference type="GO" id="GO:0009416">
    <property type="term" value="P:response to light stimulus"/>
    <property type="evidence" value="ECO:0007669"/>
    <property type="project" value="TreeGrafter"/>
</dbReference>
<dbReference type="EMBL" id="CP029479">
    <property type="protein sequence ID" value="AWM77914.1"/>
    <property type="molecule type" value="Genomic_DNA"/>
</dbReference>
<dbReference type="AlphaFoldDB" id="A0A2Z3I367"/>
<dbReference type="KEGG" id="phb:HYN04_09175"/>
<evidence type="ECO:0000256" key="4">
    <source>
        <dbReference type="ARBA" id="ARBA00022630"/>
    </source>
</evidence>
<keyword evidence="4 8" id="KW-0285">Flavoprotein</keyword>
<dbReference type="InterPro" id="IPR002081">
    <property type="entry name" value="Cryptochrome/DNA_photolyase_1"/>
</dbReference>
<protein>
    <recommendedName>
        <fullName evidence="3">Deoxyribodipyrimidine photo-lyase</fullName>
        <ecNumber evidence="2">4.1.99.3</ecNumber>
    </recommendedName>
</protein>
<dbReference type="SUPFAM" id="SSF52425">
    <property type="entry name" value="Cryptochrome/photolyase, N-terminal domain"/>
    <property type="match status" value="1"/>
</dbReference>
<keyword evidence="12" id="KW-0456">Lyase</keyword>
<keyword evidence="5 8" id="KW-0274">FAD</keyword>
<accession>A0A2Z3I367</accession>
<dbReference type="FunFam" id="1.10.579.10:FF:000003">
    <property type="entry name" value="Deoxyribodipyrimidine photo-lyase"/>
    <property type="match status" value="1"/>
</dbReference>
<dbReference type="PRINTS" id="PR00147">
    <property type="entry name" value="DNAPHOTLYASE"/>
</dbReference>
<name>A0A2Z3I367_9CAUL</name>
<dbReference type="RefSeq" id="WP_110450481.1">
    <property type="nucleotide sequence ID" value="NZ_CP029479.1"/>
</dbReference>
<comment type="cofactor">
    <cofactor evidence="1">
        <name>(6R)-5,10-methylene-5,6,7,8-tetrahydrofolate</name>
        <dbReference type="ChEBI" id="CHEBI:15636"/>
    </cofactor>
</comment>
<evidence type="ECO:0000256" key="8">
    <source>
        <dbReference type="PIRSR" id="PIRSR602081-1"/>
    </source>
</evidence>